<feature type="transmembrane region" description="Helical" evidence="4">
    <location>
        <begin position="169"/>
        <end position="190"/>
    </location>
</feature>
<evidence type="ECO:0000313" key="7">
    <source>
        <dbReference type="Proteomes" id="UP000004893"/>
    </source>
</evidence>
<dbReference type="Gene3D" id="3.30.565.10">
    <property type="entry name" value="Histidine kinase-like ATPase, C-terminal domain"/>
    <property type="match status" value="1"/>
</dbReference>
<dbReference type="InterPro" id="IPR032834">
    <property type="entry name" value="NatK-like_C"/>
</dbReference>
<keyword evidence="4" id="KW-0472">Membrane</keyword>
<dbReference type="GO" id="GO:0042802">
    <property type="term" value="F:identical protein binding"/>
    <property type="evidence" value="ECO:0007669"/>
    <property type="project" value="TreeGrafter"/>
</dbReference>
<dbReference type="InterPro" id="IPR036890">
    <property type="entry name" value="HATPase_C_sf"/>
</dbReference>
<feature type="transmembrane region" description="Helical" evidence="4">
    <location>
        <begin position="95"/>
        <end position="117"/>
    </location>
</feature>
<dbReference type="EMBL" id="ABYI02000007">
    <property type="protein sequence ID" value="EEG75591.1"/>
    <property type="molecule type" value="Genomic_DNA"/>
</dbReference>
<feature type="transmembrane region" description="Helical" evidence="4">
    <location>
        <begin position="70"/>
        <end position="88"/>
    </location>
</feature>
<reference evidence="6" key="2">
    <citation type="submission" date="2013-06" db="EMBL/GenBank/DDBJ databases">
        <title>Draft genome sequence of Clostridium hylemonae (DSM 15053).</title>
        <authorList>
            <person name="Sudarsanam P."/>
            <person name="Ley R."/>
            <person name="Guruge J."/>
            <person name="Turnbaugh P.J."/>
            <person name="Mahowald M."/>
            <person name="Liep D."/>
            <person name="Gordon J."/>
        </authorList>
    </citation>
    <scope>NUCLEOTIDE SEQUENCE</scope>
    <source>
        <strain evidence="6">DSM 15053</strain>
    </source>
</reference>
<keyword evidence="2" id="KW-0808">Transferase</keyword>
<accession>C0BWZ3</accession>
<feature type="transmembrane region" description="Helical" evidence="4">
    <location>
        <begin position="38"/>
        <end position="64"/>
    </location>
</feature>
<dbReference type="SUPFAM" id="SSF55874">
    <property type="entry name" value="ATPase domain of HSP90 chaperone/DNA topoisomerase II/histidine kinase"/>
    <property type="match status" value="1"/>
</dbReference>
<reference evidence="6" key="1">
    <citation type="submission" date="2009-02" db="EMBL/GenBank/DDBJ databases">
        <authorList>
            <person name="Fulton L."/>
            <person name="Clifton S."/>
            <person name="Fulton B."/>
            <person name="Xu J."/>
            <person name="Minx P."/>
            <person name="Pepin K.H."/>
            <person name="Johnson M."/>
            <person name="Bhonagiri V."/>
            <person name="Nash W.E."/>
            <person name="Mardis E.R."/>
            <person name="Wilson R.K."/>
        </authorList>
    </citation>
    <scope>NUCLEOTIDE SEQUENCE [LARGE SCALE GENOMIC DNA]</scope>
    <source>
        <strain evidence="6">DSM 15053</strain>
    </source>
</reference>
<evidence type="ECO:0000256" key="1">
    <source>
        <dbReference type="ARBA" id="ARBA00022553"/>
    </source>
</evidence>
<dbReference type="PANTHER" id="PTHR40448:SF1">
    <property type="entry name" value="TWO-COMPONENT SENSOR HISTIDINE KINASE"/>
    <property type="match status" value="1"/>
</dbReference>
<dbReference type="eggNOG" id="COG0642">
    <property type="taxonomic scope" value="Bacteria"/>
</dbReference>
<evidence type="ECO:0000256" key="4">
    <source>
        <dbReference type="SAM" id="Phobius"/>
    </source>
</evidence>
<evidence type="ECO:0000256" key="3">
    <source>
        <dbReference type="ARBA" id="ARBA00022777"/>
    </source>
</evidence>
<name>C0BWZ3_9FIRM</name>
<dbReference type="CDD" id="cd16935">
    <property type="entry name" value="HATPase_AgrC-ComD-like"/>
    <property type="match status" value="1"/>
</dbReference>
<dbReference type="OrthoDB" id="9816523at2"/>
<dbReference type="GO" id="GO:0000155">
    <property type="term" value="F:phosphorelay sensor kinase activity"/>
    <property type="evidence" value="ECO:0007669"/>
    <property type="project" value="InterPro"/>
</dbReference>
<evidence type="ECO:0000256" key="2">
    <source>
        <dbReference type="ARBA" id="ARBA00022679"/>
    </source>
</evidence>
<dbReference type="AlphaFoldDB" id="C0BWZ3"/>
<dbReference type="HOGENOM" id="CLU_020211_14_0_9"/>
<feature type="transmembrane region" description="Helical" evidence="4">
    <location>
        <begin position="137"/>
        <end position="157"/>
    </location>
</feature>
<protein>
    <recommendedName>
        <fullName evidence="5">Sensor histidine kinase NatK-like C-terminal domain-containing protein</fullName>
    </recommendedName>
</protein>
<keyword evidence="7" id="KW-1185">Reference proteome</keyword>
<dbReference type="InterPro" id="IPR016120">
    <property type="entry name" value="Sig_transdc_His_kin_SpoOB"/>
</dbReference>
<gene>
    <name evidence="6" type="ORF">CLOHYLEM_04327</name>
</gene>
<keyword evidence="3" id="KW-0418">Kinase</keyword>
<sequence length="452" mass="51002">MIGSISHFFVIFVQTAATACFCFYIFHDMLKACFARLAVYTFFLCCFCGFLSLTVCEICSRLPLDVDSELISLFIMFIIGYFCLRSVVSENSNRILFVLYLSLHVQYLCLSVTYLAYAAWFPALSVNYDYVPADVPGYTLPILLLGPPFAVITRRIYTTLRQADDTVYHRIWFIPLLFLLLYCVQVLFYPVSQKDTQAEANLMRLIISICAFVTYSQMATAVAQSAKATKEKEIHTQLAHQLDLQRSRMEDIETHAEEIRRIRHDHRQHMQVLKGLLENGDTGKALDYLNGYETSTAANIQPVLCENFVVNTLCCRYETLALQSDIAVTRKLKLPQDIAIAGCDLAVIVGNLWENAVAAALDADKEHRFISLHIQERDNTVFIRMENGYGGIIYQKDGQILSTKPDRNKTPGVGIASIKSVAARYDGMADFVYTPEIFTASVLLYTGVKSAL</sequence>
<keyword evidence="1" id="KW-0597">Phosphoprotein</keyword>
<dbReference type="Pfam" id="PF14501">
    <property type="entry name" value="HATPase_c_5"/>
    <property type="match status" value="1"/>
</dbReference>
<evidence type="ECO:0000259" key="5">
    <source>
        <dbReference type="Pfam" id="PF14501"/>
    </source>
</evidence>
<dbReference type="SUPFAM" id="SSF55890">
    <property type="entry name" value="Sporulation response regulatory protein Spo0B"/>
    <property type="match status" value="1"/>
</dbReference>
<dbReference type="PANTHER" id="PTHR40448">
    <property type="entry name" value="TWO-COMPONENT SENSOR HISTIDINE KINASE"/>
    <property type="match status" value="1"/>
</dbReference>
<dbReference type="STRING" id="553973.CLOHYLEM_04327"/>
<dbReference type="Proteomes" id="UP000004893">
    <property type="component" value="Unassembled WGS sequence"/>
</dbReference>
<comment type="caution">
    <text evidence="6">The sequence shown here is derived from an EMBL/GenBank/DDBJ whole genome shotgun (WGS) entry which is preliminary data.</text>
</comment>
<feature type="transmembrane region" description="Helical" evidence="4">
    <location>
        <begin position="202"/>
        <end position="223"/>
    </location>
</feature>
<feature type="domain" description="Sensor histidine kinase NatK-like C-terminal" evidence="5">
    <location>
        <begin position="343"/>
        <end position="444"/>
    </location>
</feature>
<dbReference type="RefSeq" id="WP_006441661.1">
    <property type="nucleotide sequence ID" value="NZ_CP036524.1"/>
</dbReference>
<organism evidence="6 7">
    <name type="scientific">[Clostridium] hylemonae DSM 15053</name>
    <dbReference type="NCBI Taxonomy" id="553973"/>
    <lineage>
        <taxon>Bacteria</taxon>
        <taxon>Bacillati</taxon>
        <taxon>Bacillota</taxon>
        <taxon>Clostridia</taxon>
        <taxon>Lachnospirales</taxon>
        <taxon>Lachnospiraceae</taxon>
    </lineage>
</organism>
<evidence type="ECO:0000313" key="6">
    <source>
        <dbReference type="EMBL" id="EEG75591.1"/>
    </source>
</evidence>
<feature type="transmembrane region" description="Helical" evidence="4">
    <location>
        <begin position="6"/>
        <end position="26"/>
    </location>
</feature>
<proteinExistence type="predicted"/>
<keyword evidence="4" id="KW-1133">Transmembrane helix</keyword>
<keyword evidence="4" id="KW-0812">Transmembrane</keyword>